<dbReference type="EMBL" id="JAVXUO010003153">
    <property type="protein sequence ID" value="KAK2966099.1"/>
    <property type="molecule type" value="Genomic_DNA"/>
</dbReference>
<evidence type="ECO:0000256" key="3">
    <source>
        <dbReference type="SAM" id="MobiDB-lite"/>
    </source>
</evidence>
<feature type="repeat" description="PPR" evidence="2">
    <location>
        <begin position="59"/>
        <end position="93"/>
    </location>
</feature>
<comment type="caution">
    <text evidence="4">The sequence shown here is derived from an EMBL/GenBank/DDBJ whole genome shotgun (WGS) entry which is preliminary data.</text>
</comment>
<feature type="region of interest" description="Disordered" evidence="3">
    <location>
        <begin position="178"/>
        <end position="203"/>
    </location>
</feature>
<dbReference type="Gene3D" id="1.25.40.10">
    <property type="entry name" value="Tetratricopeptide repeat domain"/>
    <property type="match status" value="1"/>
</dbReference>
<dbReference type="Proteomes" id="UP001187471">
    <property type="component" value="Unassembled WGS sequence"/>
</dbReference>
<evidence type="ECO:0000256" key="1">
    <source>
        <dbReference type="ARBA" id="ARBA00022737"/>
    </source>
</evidence>
<dbReference type="InterPro" id="IPR011990">
    <property type="entry name" value="TPR-like_helical_dom_sf"/>
</dbReference>
<reference evidence="4" key="1">
    <citation type="submission" date="2022-12" db="EMBL/GenBank/DDBJ databases">
        <title>Draft genome assemblies for two species of Escallonia (Escalloniales).</title>
        <authorList>
            <person name="Chanderbali A."/>
            <person name="Dervinis C."/>
            <person name="Anghel I."/>
            <person name="Soltis D."/>
            <person name="Soltis P."/>
            <person name="Zapata F."/>
        </authorList>
    </citation>
    <scope>NUCLEOTIDE SEQUENCE</scope>
    <source>
        <strain evidence="4">UCBG92.1500</strain>
        <tissue evidence="4">Leaf</tissue>
    </source>
</reference>
<evidence type="ECO:0000313" key="5">
    <source>
        <dbReference type="Proteomes" id="UP001187471"/>
    </source>
</evidence>
<sequence length="203" mass="23018">MIQNFPHNLRLCQLVHSKLTESETPLDSAVLRSLITLYSKCNDWVRAKAIFEGMDEKKDLVLWSAMISCFVHNGMESQSVATFAAMLRFGECPNEFCFTSVIQACCRLDYARPGLILFGFVMKTGYFESDLWVGYALIDLFAKGRGNLGSSKKGAGMWRLEEHTGADGKFNSINWNISPNQNLGQKRSKKHRSKGGTYRHYNR</sequence>
<proteinExistence type="predicted"/>
<dbReference type="PANTHER" id="PTHR24015:SF548">
    <property type="entry name" value="OS08G0340900 PROTEIN"/>
    <property type="match status" value="1"/>
</dbReference>
<dbReference type="PROSITE" id="PS51375">
    <property type="entry name" value="PPR"/>
    <property type="match status" value="1"/>
</dbReference>
<evidence type="ECO:0000256" key="2">
    <source>
        <dbReference type="PROSITE-ProRule" id="PRU00708"/>
    </source>
</evidence>
<keyword evidence="1" id="KW-0677">Repeat</keyword>
<dbReference type="Pfam" id="PF01535">
    <property type="entry name" value="PPR"/>
    <property type="match status" value="2"/>
</dbReference>
<dbReference type="InterPro" id="IPR046960">
    <property type="entry name" value="PPR_At4g14850-like_plant"/>
</dbReference>
<name>A0AA88QJ89_9ASTE</name>
<dbReference type="GO" id="GO:0003723">
    <property type="term" value="F:RNA binding"/>
    <property type="evidence" value="ECO:0007669"/>
    <property type="project" value="InterPro"/>
</dbReference>
<dbReference type="PANTHER" id="PTHR24015">
    <property type="entry name" value="OS07G0578800 PROTEIN-RELATED"/>
    <property type="match status" value="1"/>
</dbReference>
<gene>
    <name evidence="4" type="ORF">RJ640_025595</name>
</gene>
<keyword evidence="5" id="KW-1185">Reference proteome</keyword>
<accession>A0AA88QJ89</accession>
<evidence type="ECO:0000313" key="4">
    <source>
        <dbReference type="EMBL" id="KAK2966099.1"/>
    </source>
</evidence>
<dbReference type="InterPro" id="IPR002885">
    <property type="entry name" value="PPR_rpt"/>
</dbReference>
<dbReference type="GO" id="GO:0009451">
    <property type="term" value="P:RNA modification"/>
    <property type="evidence" value="ECO:0007669"/>
    <property type="project" value="InterPro"/>
</dbReference>
<dbReference type="AlphaFoldDB" id="A0AA88QJ89"/>
<evidence type="ECO:0008006" key="6">
    <source>
        <dbReference type="Google" id="ProtNLM"/>
    </source>
</evidence>
<protein>
    <recommendedName>
        <fullName evidence="6">Pentatricopeptide repeat-containing protein</fullName>
    </recommendedName>
</protein>
<dbReference type="NCBIfam" id="TIGR00756">
    <property type="entry name" value="PPR"/>
    <property type="match status" value="1"/>
</dbReference>
<organism evidence="4 5">
    <name type="scientific">Escallonia rubra</name>
    <dbReference type="NCBI Taxonomy" id="112253"/>
    <lineage>
        <taxon>Eukaryota</taxon>
        <taxon>Viridiplantae</taxon>
        <taxon>Streptophyta</taxon>
        <taxon>Embryophyta</taxon>
        <taxon>Tracheophyta</taxon>
        <taxon>Spermatophyta</taxon>
        <taxon>Magnoliopsida</taxon>
        <taxon>eudicotyledons</taxon>
        <taxon>Gunneridae</taxon>
        <taxon>Pentapetalae</taxon>
        <taxon>asterids</taxon>
        <taxon>campanulids</taxon>
        <taxon>Escalloniales</taxon>
        <taxon>Escalloniaceae</taxon>
        <taxon>Escallonia</taxon>
    </lineage>
</organism>